<dbReference type="GO" id="GO:0016491">
    <property type="term" value="F:oxidoreductase activity"/>
    <property type="evidence" value="ECO:0007669"/>
    <property type="project" value="InterPro"/>
</dbReference>
<sequence length="79" mass="8743">MHRIKSLFKRLIRSGKLAPYRSKATGAGFASLPGSKDPVCGMLATDIISHEHEGATYKFCSDHCKEEFINNPSAYQRNG</sequence>
<dbReference type="Gene3D" id="1.10.620.20">
    <property type="entry name" value="Ribonucleotide Reductase, subunit A"/>
    <property type="match status" value="1"/>
</dbReference>
<protein>
    <recommendedName>
        <fullName evidence="1">TRASH domain-containing protein</fullName>
    </recommendedName>
</protein>
<dbReference type="InterPro" id="IPR011017">
    <property type="entry name" value="TRASH_dom"/>
</dbReference>
<dbReference type="InterPro" id="IPR012348">
    <property type="entry name" value="RNR-like"/>
</dbReference>
<dbReference type="InterPro" id="IPR007029">
    <property type="entry name" value="YHS_dom"/>
</dbReference>
<accession>A0A1F5NUU1</accession>
<dbReference type="SUPFAM" id="SSF47240">
    <property type="entry name" value="Ferritin-like"/>
    <property type="match status" value="1"/>
</dbReference>
<comment type="caution">
    <text evidence="2">The sequence shown here is derived from an EMBL/GenBank/DDBJ whole genome shotgun (WGS) entry which is preliminary data.</text>
</comment>
<dbReference type="EMBL" id="MFEL01000008">
    <property type="protein sequence ID" value="OGE81383.1"/>
    <property type="molecule type" value="Genomic_DNA"/>
</dbReference>
<gene>
    <name evidence="2" type="ORF">A2720_02485</name>
</gene>
<evidence type="ECO:0000313" key="2">
    <source>
        <dbReference type="EMBL" id="OGE81383.1"/>
    </source>
</evidence>
<dbReference type="STRING" id="1817825.A2720_02485"/>
<organism evidence="2 3">
    <name type="scientific">Candidatus Doudnabacteria bacterium RIFCSPHIGHO2_01_FULL_46_24</name>
    <dbReference type="NCBI Taxonomy" id="1817825"/>
    <lineage>
        <taxon>Bacteria</taxon>
        <taxon>Candidatus Doudnaibacteriota</taxon>
    </lineage>
</organism>
<name>A0A1F5NUU1_9BACT</name>
<dbReference type="Pfam" id="PF04945">
    <property type="entry name" value="YHS"/>
    <property type="match status" value="1"/>
</dbReference>
<evidence type="ECO:0000313" key="3">
    <source>
        <dbReference type="Proteomes" id="UP000178892"/>
    </source>
</evidence>
<evidence type="ECO:0000259" key="1">
    <source>
        <dbReference type="SMART" id="SM00746"/>
    </source>
</evidence>
<reference evidence="2 3" key="1">
    <citation type="journal article" date="2016" name="Nat. Commun.">
        <title>Thousands of microbial genomes shed light on interconnected biogeochemical processes in an aquifer system.</title>
        <authorList>
            <person name="Anantharaman K."/>
            <person name="Brown C.T."/>
            <person name="Hug L.A."/>
            <person name="Sharon I."/>
            <person name="Castelle C.J."/>
            <person name="Probst A.J."/>
            <person name="Thomas B.C."/>
            <person name="Singh A."/>
            <person name="Wilkins M.J."/>
            <person name="Karaoz U."/>
            <person name="Brodie E.L."/>
            <person name="Williams K.H."/>
            <person name="Hubbard S.S."/>
            <person name="Banfield J.F."/>
        </authorList>
    </citation>
    <scope>NUCLEOTIDE SEQUENCE [LARGE SCALE GENOMIC DNA]</scope>
</reference>
<dbReference type="InterPro" id="IPR009078">
    <property type="entry name" value="Ferritin-like_SF"/>
</dbReference>
<dbReference type="AlphaFoldDB" id="A0A1F5NUU1"/>
<feature type="domain" description="TRASH" evidence="1">
    <location>
        <begin position="37"/>
        <end position="72"/>
    </location>
</feature>
<proteinExistence type="predicted"/>
<dbReference type="SMART" id="SM00746">
    <property type="entry name" value="TRASH"/>
    <property type="match status" value="1"/>
</dbReference>
<dbReference type="Proteomes" id="UP000178892">
    <property type="component" value="Unassembled WGS sequence"/>
</dbReference>